<evidence type="ECO:0000313" key="1">
    <source>
        <dbReference type="EMBL" id="GJN03512.1"/>
    </source>
</evidence>
<name>A0AAV5CYG8_ELECO</name>
<sequence length="123" mass="14461">MNYVFLCAFFVAREGLKSHQIIFTIFFKKILLWRNCVILLSELLYYHIFKYAKICVNSPKETQKGVNSLIILTAWVLWKHRNSCVFYGKNPSLIILQREVAEERHLWELAGAKGLRALGESRR</sequence>
<gene>
    <name evidence="1" type="primary">ga20967</name>
    <name evidence="1" type="ORF">PR202_ga20967</name>
</gene>
<proteinExistence type="predicted"/>
<dbReference type="Proteomes" id="UP001054889">
    <property type="component" value="Unassembled WGS sequence"/>
</dbReference>
<protein>
    <submittedName>
        <fullName evidence="1">Uncharacterized protein</fullName>
    </submittedName>
</protein>
<reference evidence="1" key="1">
    <citation type="journal article" date="2018" name="DNA Res.">
        <title>Multiple hybrid de novo genome assembly of finger millet, an orphan allotetraploid crop.</title>
        <authorList>
            <person name="Hatakeyama M."/>
            <person name="Aluri S."/>
            <person name="Balachadran M.T."/>
            <person name="Sivarajan S.R."/>
            <person name="Patrignani A."/>
            <person name="Gruter S."/>
            <person name="Poveda L."/>
            <person name="Shimizu-Inatsugi R."/>
            <person name="Baeten J."/>
            <person name="Francoijs K.J."/>
            <person name="Nataraja K.N."/>
            <person name="Reddy Y.A.N."/>
            <person name="Phadnis S."/>
            <person name="Ravikumar R.L."/>
            <person name="Schlapbach R."/>
            <person name="Sreeman S.M."/>
            <person name="Shimizu K.K."/>
        </authorList>
    </citation>
    <scope>NUCLEOTIDE SEQUENCE</scope>
</reference>
<reference evidence="1" key="2">
    <citation type="submission" date="2021-12" db="EMBL/GenBank/DDBJ databases">
        <title>Resequencing data analysis of finger millet.</title>
        <authorList>
            <person name="Hatakeyama M."/>
            <person name="Aluri S."/>
            <person name="Balachadran M.T."/>
            <person name="Sivarajan S.R."/>
            <person name="Poveda L."/>
            <person name="Shimizu-Inatsugi R."/>
            <person name="Schlapbach R."/>
            <person name="Sreeman S.M."/>
            <person name="Shimizu K.K."/>
        </authorList>
    </citation>
    <scope>NUCLEOTIDE SEQUENCE</scope>
</reference>
<evidence type="ECO:0000313" key="2">
    <source>
        <dbReference type="Proteomes" id="UP001054889"/>
    </source>
</evidence>
<accession>A0AAV5CYG8</accession>
<dbReference type="EMBL" id="BQKI01000010">
    <property type="protein sequence ID" value="GJN03512.1"/>
    <property type="molecule type" value="Genomic_DNA"/>
</dbReference>
<comment type="caution">
    <text evidence="1">The sequence shown here is derived from an EMBL/GenBank/DDBJ whole genome shotgun (WGS) entry which is preliminary data.</text>
</comment>
<keyword evidence="2" id="KW-1185">Reference proteome</keyword>
<organism evidence="1 2">
    <name type="scientific">Eleusine coracana subsp. coracana</name>
    <dbReference type="NCBI Taxonomy" id="191504"/>
    <lineage>
        <taxon>Eukaryota</taxon>
        <taxon>Viridiplantae</taxon>
        <taxon>Streptophyta</taxon>
        <taxon>Embryophyta</taxon>
        <taxon>Tracheophyta</taxon>
        <taxon>Spermatophyta</taxon>
        <taxon>Magnoliopsida</taxon>
        <taxon>Liliopsida</taxon>
        <taxon>Poales</taxon>
        <taxon>Poaceae</taxon>
        <taxon>PACMAD clade</taxon>
        <taxon>Chloridoideae</taxon>
        <taxon>Cynodonteae</taxon>
        <taxon>Eleusininae</taxon>
        <taxon>Eleusine</taxon>
    </lineage>
</organism>
<dbReference type="AlphaFoldDB" id="A0AAV5CYG8"/>